<dbReference type="GO" id="GO:0016787">
    <property type="term" value="F:hydrolase activity"/>
    <property type="evidence" value="ECO:0007669"/>
    <property type="project" value="UniProtKB-KW"/>
</dbReference>
<name>A0ABQ3AYR3_9GAMM</name>
<dbReference type="InterPro" id="IPR029058">
    <property type="entry name" value="AB_hydrolase_fold"/>
</dbReference>
<dbReference type="PANTHER" id="PTHR43798:SF14">
    <property type="entry name" value="SERINE HYDROLASE-LIKE PROTEIN DDB_G0286239"/>
    <property type="match status" value="1"/>
</dbReference>
<dbReference type="InterPro" id="IPR000073">
    <property type="entry name" value="AB_hydrolase_1"/>
</dbReference>
<gene>
    <name evidence="4" type="ORF">GCM10011613_14540</name>
</gene>
<dbReference type="Proteomes" id="UP000619761">
    <property type="component" value="Unassembled WGS sequence"/>
</dbReference>
<feature type="domain" description="AB hydrolase-1" evidence="3">
    <location>
        <begin position="26"/>
        <end position="135"/>
    </location>
</feature>
<organism evidence="4 5">
    <name type="scientific">Cellvibrio zantedeschiae</name>
    <dbReference type="NCBI Taxonomy" id="1237077"/>
    <lineage>
        <taxon>Bacteria</taxon>
        <taxon>Pseudomonadati</taxon>
        <taxon>Pseudomonadota</taxon>
        <taxon>Gammaproteobacteria</taxon>
        <taxon>Cellvibrionales</taxon>
        <taxon>Cellvibrionaceae</taxon>
        <taxon>Cellvibrio</taxon>
    </lineage>
</organism>
<dbReference type="SUPFAM" id="SSF53474">
    <property type="entry name" value="alpha/beta-Hydrolases"/>
    <property type="match status" value="1"/>
</dbReference>
<accession>A0ABQ3AYR3</accession>
<dbReference type="Gene3D" id="3.40.50.1820">
    <property type="entry name" value="alpha/beta hydrolase"/>
    <property type="match status" value="1"/>
</dbReference>
<evidence type="ECO:0000256" key="2">
    <source>
        <dbReference type="ARBA" id="ARBA00022801"/>
    </source>
</evidence>
<protein>
    <submittedName>
        <fullName evidence="4">Hydrolase</fullName>
    </submittedName>
</protein>
<evidence type="ECO:0000256" key="1">
    <source>
        <dbReference type="ARBA" id="ARBA00008645"/>
    </source>
</evidence>
<reference evidence="5" key="1">
    <citation type="journal article" date="2019" name="Int. J. Syst. Evol. Microbiol.">
        <title>The Global Catalogue of Microorganisms (GCM) 10K type strain sequencing project: providing services to taxonomists for standard genome sequencing and annotation.</title>
        <authorList>
            <consortium name="The Broad Institute Genomics Platform"/>
            <consortium name="The Broad Institute Genome Sequencing Center for Infectious Disease"/>
            <person name="Wu L."/>
            <person name="Ma J."/>
        </authorList>
    </citation>
    <scope>NUCLEOTIDE SEQUENCE [LARGE SCALE GENOMIC DNA]</scope>
    <source>
        <strain evidence="5">KCTC 32239</strain>
    </source>
</reference>
<evidence type="ECO:0000259" key="3">
    <source>
        <dbReference type="Pfam" id="PF00561"/>
    </source>
</evidence>
<keyword evidence="5" id="KW-1185">Reference proteome</keyword>
<keyword evidence="2 4" id="KW-0378">Hydrolase</keyword>
<dbReference type="Pfam" id="PF00561">
    <property type="entry name" value="Abhydrolase_1"/>
    <property type="match status" value="1"/>
</dbReference>
<comment type="caution">
    <text evidence="4">The sequence shown here is derived from an EMBL/GenBank/DDBJ whole genome shotgun (WGS) entry which is preliminary data.</text>
</comment>
<dbReference type="EMBL" id="BMYZ01000001">
    <property type="protein sequence ID" value="GGY71073.1"/>
    <property type="molecule type" value="Genomic_DNA"/>
</dbReference>
<dbReference type="PRINTS" id="PR00111">
    <property type="entry name" value="ABHYDROLASE"/>
</dbReference>
<dbReference type="RefSeq" id="WP_189417123.1">
    <property type="nucleotide sequence ID" value="NZ_BMYZ01000001.1"/>
</dbReference>
<sequence>MQAQELTFNVDGLQFAAQAWGNPEHYPILALHGWLDNSASFFALAPLLNNVYIVALDMAGHGQTSHRLGSFPYNIWEDVAEIFAIADQLGWKEFGLLGHSRGAIIATLCAGTFPERISRLGLIEGLLPEPTRSEDTPVQLARSIQGIKAQSVKALSLYPDVVTAIKARERGMFPLSYAAAKALTERGLKKVEKGYHWSTDQRLLAPSAVKLLPEQMAAFVARATCPIALVLADEGMPKLFPKYSESVDAYPQVFVTRLPGGHHLHMEKEVTKVAAVLNSFFDKRD</sequence>
<evidence type="ECO:0000313" key="4">
    <source>
        <dbReference type="EMBL" id="GGY71073.1"/>
    </source>
</evidence>
<proteinExistence type="inferred from homology"/>
<dbReference type="PANTHER" id="PTHR43798">
    <property type="entry name" value="MONOACYLGLYCEROL LIPASE"/>
    <property type="match status" value="1"/>
</dbReference>
<evidence type="ECO:0000313" key="5">
    <source>
        <dbReference type="Proteomes" id="UP000619761"/>
    </source>
</evidence>
<comment type="similarity">
    <text evidence="1">Belongs to the AB hydrolase superfamily.</text>
</comment>
<dbReference type="InterPro" id="IPR050266">
    <property type="entry name" value="AB_hydrolase_sf"/>
</dbReference>